<gene>
    <name evidence="3" type="ORF">KVA01_10860</name>
</gene>
<comment type="similarity">
    <text evidence="1">Belongs to the universal stress protein A family.</text>
</comment>
<comment type="caution">
    <text evidence="3">The sequence shown here is derived from an EMBL/GenBank/DDBJ whole genome shotgun (WGS) entry which is preliminary data.</text>
</comment>
<sequence>MTRPASTAGDRDETRGAGKDDVFRYVIGYKGDKRSRDALRLGIAMASAFGAELEVVCVLRVDEPYLPVYPPVGDVTPMLRRQANEWLQEALDVVPADVVARGHIRTSTSVAGGLLAAVTEFDATLVVVGAASGKYTAKFSVGPVTDTLLHRAGVPVALAPRGYKGVTAIQRIYAGIGMRPGGHRIMREAREAAYRSGLELDLVSFLPLDHVQGEATEAIAKVEENLQGDAKEIGAQVPVSVKVARGKTLKKAIASVDWQPDAVFLIGSSRLAGDRQIFLGTTAIRMLRHLPIPMVVLPMRASSAEEES</sequence>
<dbReference type="Proteomes" id="UP000315730">
    <property type="component" value="Unassembled WGS sequence"/>
</dbReference>
<dbReference type="PANTHER" id="PTHR46268">
    <property type="entry name" value="STRESS RESPONSE PROTEIN NHAX"/>
    <property type="match status" value="1"/>
</dbReference>
<dbReference type="PANTHER" id="PTHR46268:SF6">
    <property type="entry name" value="UNIVERSAL STRESS PROTEIN UP12"/>
    <property type="match status" value="1"/>
</dbReference>
<dbReference type="AlphaFoldDB" id="A0A4Y4D1C0"/>
<dbReference type="RefSeq" id="WP_141269234.1">
    <property type="nucleotide sequence ID" value="NZ_BJNW01000007.1"/>
</dbReference>
<dbReference type="CDD" id="cd00293">
    <property type="entry name" value="USP-like"/>
    <property type="match status" value="2"/>
</dbReference>
<evidence type="ECO:0000313" key="4">
    <source>
        <dbReference type="Proteomes" id="UP000315730"/>
    </source>
</evidence>
<accession>A0A4Y4D1C0</accession>
<protein>
    <submittedName>
        <fullName evidence="3">Universal stress protein UspA</fullName>
    </submittedName>
</protein>
<dbReference type="Gene3D" id="3.40.50.12370">
    <property type="match status" value="1"/>
</dbReference>
<dbReference type="InterPro" id="IPR006016">
    <property type="entry name" value="UspA"/>
</dbReference>
<evidence type="ECO:0000259" key="2">
    <source>
        <dbReference type="Pfam" id="PF00582"/>
    </source>
</evidence>
<evidence type="ECO:0000256" key="1">
    <source>
        <dbReference type="ARBA" id="ARBA00008791"/>
    </source>
</evidence>
<dbReference type="SUPFAM" id="SSF52402">
    <property type="entry name" value="Adenine nucleotide alpha hydrolases-like"/>
    <property type="match status" value="2"/>
</dbReference>
<dbReference type="OrthoDB" id="5242641at2"/>
<dbReference type="Pfam" id="PF00582">
    <property type="entry name" value="Usp"/>
    <property type="match status" value="2"/>
</dbReference>
<keyword evidence="4" id="KW-1185">Reference proteome</keyword>
<dbReference type="EMBL" id="BJNW01000007">
    <property type="protein sequence ID" value="GEC98931.1"/>
    <property type="molecule type" value="Genomic_DNA"/>
</dbReference>
<proteinExistence type="inferred from homology"/>
<feature type="domain" description="UspA" evidence="2">
    <location>
        <begin position="170"/>
        <end position="298"/>
    </location>
</feature>
<evidence type="ECO:0000313" key="3">
    <source>
        <dbReference type="EMBL" id="GEC98931.1"/>
    </source>
</evidence>
<feature type="domain" description="UspA" evidence="2">
    <location>
        <begin position="26"/>
        <end position="159"/>
    </location>
</feature>
<reference evidence="3 4" key="1">
    <citation type="submission" date="2019-06" db="EMBL/GenBank/DDBJ databases">
        <title>Whole genome shotgun sequence of Kocuria varians NBRC 15358.</title>
        <authorList>
            <person name="Hosoyama A."/>
            <person name="Uohara A."/>
            <person name="Ohji S."/>
            <person name="Ichikawa N."/>
        </authorList>
    </citation>
    <scope>NUCLEOTIDE SEQUENCE [LARGE SCALE GENOMIC DNA]</scope>
    <source>
        <strain evidence="3 4">NBRC 15358</strain>
    </source>
</reference>
<organism evidence="3 4">
    <name type="scientific">Kocuria varians</name>
    <name type="common">Micrococcus varians</name>
    <dbReference type="NCBI Taxonomy" id="1272"/>
    <lineage>
        <taxon>Bacteria</taxon>
        <taxon>Bacillati</taxon>
        <taxon>Actinomycetota</taxon>
        <taxon>Actinomycetes</taxon>
        <taxon>Micrococcales</taxon>
        <taxon>Micrococcaceae</taxon>
        <taxon>Kocuria</taxon>
    </lineage>
</organism>
<name>A0A4Y4D1C0_KOCVA</name>